<organism evidence="1 2">
    <name type="scientific">Paratrimastix pyriformis</name>
    <dbReference type="NCBI Taxonomy" id="342808"/>
    <lineage>
        <taxon>Eukaryota</taxon>
        <taxon>Metamonada</taxon>
        <taxon>Preaxostyla</taxon>
        <taxon>Paratrimastigidae</taxon>
        <taxon>Paratrimastix</taxon>
    </lineage>
</organism>
<evidence type="ECO:0000313" key="1">
    <source>
        <dbReference type="EMBL" id="KAJ4455716.1"/>
    </source>
</evidence>
<comment type="caution">
    <text evidence="1">The sequence shown here is derived from an EMBL/GenBank/DDBJ whole genome shotgun (WGS) entry which is preliminary data.</text>
</comment>
<dbReference type="EMBL" id="JAPMOS010000095">
    <property type="protein sequence ID" value="KAJ4455716.1"/>
    <property type="molecule type" value="Genomic_DNA"/>
</dbReference>
<reference evidence="1" key="1">
    <citation type="journal article" date="2022" name="bioRxiv">
        <title>Genomics of Preaxostyla Flagellates Illuminates Evolutionary Transitions and the Path Towards Mitochondrial Loss.</title>
        <authorList>
            <person name="Novak L.V.F."/>
            <person name="Treitli S.C."/>
            <person name="Pyrih J."/>
            <person name="Halakuc P."/>
            <person name="Pipaliya S.V."/>
            <person name="Vacek V."/>
            <person name="Brzon O."/>
            <person name="Soukal P."/>
            <person name="Eme L."/>
            <person name="Dacks J.B."/>
            <person name="Karnkowska A."/>
            <person name="Elias M."/>
            <person name="Hampl V."/>
        </authorList>
    </citation>
    <scope>NUCLEOTIDE SEQUENCE</scope>
    <source>
        <strain evidence="1">RCP-MX</strain>
    </source>
</reference>
<evidence type="ECO:0000313" key="2">
    <source>
        <dbReference type="Proteomes" id="UP001141327"/>
    </source>
</evidence>
<name>A0ABQ8UCX2_9EUKA</name>
<keyword evidence="2" id="KW-1185">Reference proteome</keyword>
<gene>
    <name evidence="1" type="ORF">PAPYR_9276</name>
</gene>
<accession>A0ABQ8UCX2</accession>
<protein>
    <submittedName>
        <fullName evidence="1">Uncharacterized protein</fullName>
    </submittedName>
</protein>
<proteinExistence type="predicted"/>
<sequence>MMMEYPCVLPDLYCRVKLSVADAIPGLGPLTDIAVDVPPILDQLVPAALHGAPRLDSLRAADRPINVSYPKFFTNFPTVIQPSQGWHALSLFRRGGVFVFFSTYALNGFTRSFNESINWILDWTDMSSFDAGFKRCSHRSFPFCVTHALQRILRQNVLKVAPQDQQQQQQQQATPLDPDHTLLQTAKKELVLRILPSPAQPRRELRVEVLPRTRHRPSPFS</sequence>
<dbReference type="Proteomes" id="UP001141327">
    <property type="component" value="Unassembled WGS sequence"/>
</dbReference>